<gene>
    <name evidence="9" type="ORF">Taro_036433</name>
</gene>
<feature type="chain" id="PRO_5032979562" description="DNA-directed RNA polymerase" evidence="7">
    <location>
        <begin position="20"/>
        <end position="237"/>
    </location>
</feature>
<keyword evidence="4" id="KW-0808">Transferase</keyword>
<keyword evidence="3" id="KW-0240">DNA-directed RNA polymerase</keyword>
<keyword evidence="7" id="KW-0732">Signal</keyword>
<dbReference type="GO" id="GO:0003677">
    <property type="term" value="F:DNA binding"/>
    <property type="evidence" value="ECO:0007669"/>
    <property type="project" value="InterPro"/>
</dbReference>
<dbReference type="EC" id="2.7.7.6" evidence="2"/>
<dbReference type="Gene3D" id="3.90.1800.10">
    <property type="entry name" value="RNA polymerase alpha subunit dimerisation domain"/>
    <property type="match status" value="1"/>
</dbReference>
<dbReference type="InterPro" id="IPR015712">
    <property type="entry name" value="DNA-dir_RNA_pol_su2"/>
</dbReference>
<dbReference type="OrthoDB" id="10248617at2759"/>
<feature type="domain" description="RNA polymerase Rpb2" evidence="8">
    <location>
        <begin position="105"/>
        <end position="155"/>
    </location>
</feature>
<accession>A0A843W6S8</accession>
<dbReference type="EMBL" id="NMUH01003073">
    <property type="protein sequence ID" value="MQM03646.1"/>
    <property type="molecule type" value="Genomic_DNA"/>
</dbReference>
<evidence type="ECO:0000256" key="5">
    <source>
        <dbReference type="ARBA" id="ARBA00022695"/>
    </source>
</evidence>
<feature type="signal peptide" evidence="7">
    <location>
        <begin position="1"/>
        <end position="19"/>
    </location>
</feature>
<dbReference type="AlphaFoldDB" id="A0A843W6S8"/>
<evidence type="ECO:0000256" key="2">
    <source>
        <dbReference type="ARBA" id="ARBA00012418"/>
    </source>
</evidence>
<evidence type="ECO:0000259" key="8">
    <source>
        <dbReference type="Pfam" id="PF04560"/>
    </source>
</evidence>
<keyword evidence="5" id="KW-0548">Nucleotidyltransferase</keyword>
<keyword evidence="6" id="KW-0804">Transcription</keyword>
<dbReference type="SUPFAM" id="SSF64484">
    <property type="entry name" value="beta and beta-prime subunits of DNA dependent RNA-polymerase"/>
    <property type="match status" value="1"/>
</dbReference>
<dbReference type="Proteomes" id="UP000652761">
    <property type="component" value="Unassembled WGS sequence"/>
</dbReference>
<dbReference type="GO" id="GO:0003899">
    <property type="term" value="F:DNA-directed RNA polymerase activity"/>
    <property type="evidence" value="ECO:0007669"/>
    <property type="project" value="UniProtKB-EC"/>
</dbReference>
<name>A0A843W6S8_COLES</name>
<dbReference type="InterPro" id="IPR007641">
    <property type="entry name" value="RNA_pol_Rpb2_7"/>
</dbReference>
<protein>
    <recommendedName>
        <fullName evidence="2">DNA-directed RNA polymerase</fullName>
        <ecNumber evidence="2">2.7.7.6</ecNumber>
    </recommendedName>
</protein>
<dbReference type="PANTHER" id="PTHR20856">
    <property type="entry name" value="DNA-DIRECTED RNA POLYMERASE I SUBUNIT 2"/>
    <property type="match status" value="1"/>
</dbReference>
<evidence type="ECO:0000256" key="6">
    <source>
        <dbReference type="ARBA" id="ARBA00023163"/>
    </source>
</evidence>
<reference evidence="9" key="1">
    <citation type="submission" date="2017-07" db="EMBL/GenBank/DDBJ databases">
        <title>Taro Niue Genome Assembly and Annotation.</title>
        <authorList>
            <person name="Atibalentja N."/>
            <person name="Keating K."/>
            <person name="Fields C.J."/>
        </authorList>
    </citation>
    <scope>NUCLEOTIDE SEQUENCE</scope>
    <source>
        <strain evidence="9">Niue_2</strain>
        <tissue evidence="9">Leaf</tissue>
    </source>
</reference>
<dbReference type="GO" id="GO:0000428">
    <property type="term" value="C:DNA-directed RNA polymerase complex"/>
    <property type="evidence" value="ECO:0007669"/>
    <property type="project" value="UniProtKB-KW"/>
</dbReference>
<keyword evidence="10" id="KW-1185">Reference proteome</keyword>
<evidence type="ECO:0000256" key="7">
    <source>
        <dbReference type="SAM" id="SignalP"/>
    </source>
</evidence>
<evidence type="ECO:0000256" key="4">
    <source>
        <dbReference type="ARBA" id="ARBA00022679"/>
    </source>
</evidence>
<dbReference type="Pfam" id="PF04560">
    <property type="entry name" value="RNA_pol_Rpb2_7"/>
    <property type="match status" value="1"/>
</dbReference>
<comment type="caution">
    <text evidence="9">The sequence shown here is derived from an EMBL/GenBank/DDBJ whole genome shotgun (WGS) entry which is preliminary data.</text>
</comment>
<proteinExistence type="inferred from homology"/>
<evidence type="ECO:0000313" key="10">
    <source>
        <dbReference type="Proteomes" id="UP000652761"/>
    </source>
</evidence>
<organism evidence="9 10">
    <name type="scientific">Colocasia esculenta</name>
    <name type="common">Wild taro</name>
    <name type="synonym">Arum esculentum</name>
    <dbReference type="NCBI Taxonomy" id="4460"/>
    <lineage>
        <taxon>Eukaryota</taxon>
        <taxon>Viridiplantae</taxon>
        <taxon>Streptophyta</taxon>
        <taxon>Embryophyta</taxon>
        <taxon>Tracheophyta</taxon>
        <taxon>Spermatophyta</taxon>
        <taxon>Magnoliopsida</taxon>
        <taxon>Liliopsida</taxon>
        <taxon>Araceae</taxon>
        <taxon>Aroideae</taxon>
        <taxon>Colocasieae</taxon>
        <taxon>Colocasia</taxon>
    </lineage>
</organism>
<dbReference type="GO" id="GO:0032549">
    <property type="term" value="F:ribonucleoside binding"/>
    <property type="evidence" value="ECO:0007669"/>
    <property type="project" value="InterPro"/>
</dbReference>
<sequence>MGIATVSLLCLAAMSRSGGHRFKTEGAPHFHCSPLLPLLLPLELSHSFSVFLLARGARAEAWTCRSCRARARVVRCGEEAFFPTRRPQRGGSSHGVADRKRFGQVKFGEIERDYLLAHGTVANLHECLFTLSDSSQMHVFQTCTRVANVCGALSGSSFGRRSRRGRGLFVASASGSSSVPPPVAAGLGEFTPLHPRVPATGPSSVPPPLAAGSSVSSPPTFLAGACTVPEAEDVVIL</sequence>
<evidence type="ECO:0000313" key="9">
    <source>
        <dbReference type="EMBL" id="MQM03646.1"/>
    </source>
</evidence>
<evidence type="ECO:0000256" key="3">
    <source>
        <dbReference type="ARBA" id="ARBA00022478"/>
    </source>
</evidence>
<dbReference type="GO" id="GO:0006351">
    <property type="term" value="P:DNA-templated transcription"/>
    <property type="evidence" value="ECO:0007669"/>
    <property type="project" value="InterPro"/>
</dbReference>
<comment type="similarity">
    <text evidence="1">Belongs to the RNA polymerase beta chain family.</text>
</comment>
<evidence type="ECO:0000256" key="1">
    <source>
        <dbReference type="ARBA" id="ARBA00006835"/>
    </source>
</evidence>